<dbReference type="PANTHER" id="PTHR10629">
    <property type="entry name" value="CYTOSINE-SPECIFIC METHYLTRANSFERASE"/>
    <property type="match status" value="1"/>
</dbReference>
<feature type="active site" evidence="5">
    <location>
        <position position="78"/>
    </location>
</feature>
<evidence type="ECO:0000256" key="1">
    <source>
        <dbReference type="ARBA" id="ARBA00022603"/>
    </source>
</evidence>
<protein>
    <recommendedName>
        <fullName evidence="7">Cytosine-specific methyltransferase</fullName>
        <ecNumber evidence="7">2.1.1.37</ecNumber>
    </recommendedName>
</protein>
<evidence type="ECO:0000256" key="6">
    <source>
        <dbReference type="RuleBase" id="RU000416"/>
    </source>
</evidence>
<dbReference type="InterPro" id="IPR031303">
    <property type="entry name" value="C5_meth_CS"/>
</dbReference>
<dbReference type="PROSITE" id="PS00094">
    <property type="entry name" value="C5_MTASE_1"/>
    <property type="match status" value="1"/>
</dbReference>
<dbReference type="SUPFAM" id="SSF53335">
    <property type="entry name" value="S-adenosyl-L-methionine-dependent methyltransferases"/>
    <property type="match status" value="1"/>
</dbReference>
<dbReference type="BioCyc" id="CSTI499177:GJE9-317-MONOMER"/>
<dbReference type="NCBIfam" id="TIGR00675">
    <property type="entry name" value="dcm"/>
    <property type="match status" value="1"/>
</dbReference>
<evidence type="ECO:0000256" key="3">
    <source>
        <dbReference type="ARBA" id="ARBA00022691"/>
    </source>
</evidence>
<keyword evidence="1 5" id="KW-0489">Methyltransferase</keyword>
<dbReference type="PROSITE" id="PS51679">
    <property type="entry name" value="SAM_MT_C5"/>
    <property type="match status" value="1"/>
</dbReference>
<dbReference type="Proteomes" id="UP000007041">
    <property type="component" value="Chromosome"/>
</dbReference>
<name>E3PUV8_ACESD</name>
<dbReference type="eggNOG" id="COG0270">
    <property type="taxonomic scope" value="Bacteria"/>
</dbReference>
<dbReference type="GO" id="GO:0044027">
    <property type="term" value="P:negative regulation of gene expression via chromosomal CpG island methylation"/>
    <property type="evidence" value="ECO:0007669"/>
    <property type="project" value="TreeGrafter"/>
</dbReference>
<dbReference type="GO" id="GO:0003677">
    <property type="term" value="F:DNA binding"/>
    <property type="evidence" value="ECO:0007669"/>
    <property type="project" value="TreeGrafter"/>
</dbReference>
<dbReference type="GO" id="GO:0032259">
    <property type="term" value="P:methylation"/>
    <property type="evidence" value="ECO:0007669"/>
    <property type="project" value="UniProtKB-KW"/>
</dbReference>
<dbReference type="PANTHER" id="PTHR10629:SF52">
    <property type="entry name" value="DNA (CYTOSINE-5)-METHYLTRANSFERASE 1"/>
    <property type="match status" value="1"/>
</dbReference>
<keyword evidence="4" id="KW-0680">Restriction system</keyword>
<reference evidence="9" key="1">
    <citation type="journal article" date="2010" name="BMC Genomics">
        <title>Clostridium sticklandii, a specialist in amino acid degradation:revisiting its metabolism through its genome sequence.</title>
        <authorList>
            <person name="Fonknechten N."/>
            <person name="Chaussonnerie S."/>
            <person name="Tricot S."/>
            <person name="Lajus A."/>
            <person name="Andreesen J.R."/>
            <person name="Perchat N."/>
            <person name="Pelletier E."/>
            <person name="Gouyvenoux M."/>
            <person name="Barbe V."/>
            <person name="Salanoubat M."/>
            <person name="Le Paslier D."/>
            <person name="Weissenbach J."/>
            <person name="Cohen G.N."/>
            <person name="Kreimeyer A."/>
        </authorList>
    </citation>
    <scope>NUCLEOTIDE SEQUENCE [LARGE SCALE GENOMIC DNA]</scope>
    <source>
        <strain evidence="9">ATCC 12662 / DSM 519 / JCM 1433 / CCUG 9281 / NCIMB 10654 / HF</strain>
    </source>
</reference>
<dbReference type="AlphaFoldDB" id="E3PUV8"/>
<dbReference type="Pfam" id="PF00145">
    <property type="entry name" value="DNA_methylase"/>
    <property type="match status" value="1"/>
</dbReference>
<evidence type="ECO:0000256" key="4">
    <source>
        <dbReference type="ARBA" id="ARBA00022747"/>
    </source>
</evidence>
<dbReference type="EMBL" id="FP565809">
    <property type="protein sequence ID" value="CBH20438.1"/>
    <property type="molecule type" value="Genomic_DNA"/>
</dbReference>
<dbReference type="STRING" id="1511.CLOST_0308"/>
<dbReference type="InterPro" id="IPR050390">
    <property type="entry name" value="C5-Methyltransferase"/>
</dbReference>
<dbReference type="KEGG" id="cst:CLOST_0308"/>
<evidence type="ECO:0000256" key="7">
    <source>
        <dbReference type="RuleBase" id="RU000417"/>
    </source>
</evidence>
<dbReference type="InterPro" id="IPR001525">
    <property type="entry name" value="C5_MeTfrase"/>
</dbReference>
<dbReference type="InterPro" id="IPR018117">
    <property type="entry name" value="C5_DNA_meth_AS"/>
</dbReference>
<dbReference type="Gene3D" id="3.40.50.150">
    <property type="entry name" value="Vaccinia Virus protein VP39"/>
    <property type="match status" value="1"/>
</dbReference>
<comment type="catalytic activity">
    <reaction evidence="7">
        <text>a 2'-deoxycytidine in DNA + S-adenosyl-L-methionine = a 5-methyl-2'-deoxycytidine in DNA + S-adenosyl-L-homocysteine + H(+)</text>
        <dbReference type="Rhea" id="RHEA:13681"/>
        <dbReference type="Rhea" id="RHEA-COMP:11369"/>
        <dbReference type="Rhea" id="RHEA-COMP:11370"/>
        <dbReference type="ChEBI" id="CHEBI:15378"/>
        <dbReference type="ChEBI" id="CHEBI:57856"/>
        <dbReference type="ChEBI" id="CHEBI:59789"/>
        <dbReference type="ChEBI" id="CHEBI:85452"/>
        <dbReference type="ChEBI" id="CHEBI:85454"/>
        <dbReference type="EC" id="2.1.1.37"/>
    </reaction>
</comment>
<keyword evidence="3 5" id="KW-0949">S-adenosyl-L-methionine</keyword>
<dbReference type="GO" id="GO:0003886">
    <property type="term" value="F:DNA (cytosine-5-)-methyltransferase activity"/>
    <property type="evidence" value="ECO:0007669"/>
    <property type="project" value="UniProtKB-EC"/>
</dbReference>
<evidence type="ECO:0000313" key="8">
    <source>
        <dbReference type="EMBL" id="CBH20438.1"/>
    </source>
</evidence>
<evidence type="ECO:0000256" key="5">
    <source>
        <dbReference type="PROSITE-ProRule" id="PRU01016"/>
    </source>
</evidence>
<proteinExistence type="inferred from homology"/>
<dbReference type="HOGENOM" id="CLU_006958_2_0_9"/>
<sequence length="344" mass="39296">MNLIDLFCGCGGLSYGFEQAGFNVLLGIDNDKAALETFKLNHKNSKTICGDIREITFDEINNVIGNKKIDLIVGGPPCQGMSLSGPRKFEDPRNELYLSFIRLVKEIQPKAFVIENVPGLVSLFKGKIKDSIIEKFSEMGYKVRFEIMCASDYGVPQSRKRVIFVGHQDKEFEFPEKMNTYVTCEMALSDLPPLEDCLGNEESPYYKDPQNDYQQIMRQHSSILRNHIAAKHSEQVKHIISLVPDGGNYKDLPIEYKNTRKFNVAWTRFNSKKPAPTIDTGHRHHFHYKYNRVPTVRESARLQSFPDDFVFLGNKTQQFRQVGNAVPPIMAQILGEKIKNLLKN</sequence>
<gene>
    <name evidence="8" type="ordered locus">CLOST_0308</name>
</gene>
<keyword evidence="9" id="KW-1185">Reference proteome</keyword>
<dbReference type="CDD" id="cd00315">
    <property type="entry name" value="Cyt_C5_DNA_methylase"/>
    <property type="match status" value="1"/>
</dbReference>
<organism evidence="8 9">
    <name type="scientific">Acetoanaerobium sticklandii (strain ATCC 12662 / DSM 519 / JCM 1433 / CCUG 9281 / NCIMB 10654 / HF)</name>
    <name type="common">Clostridium sticklandii</name>
    <dbReference type="NCBI Taxonomy" id="499177"/>
    <lineage>
        <taxon>Bacteria</taxon>
        <taxon>Bacillati</taxon>
        <taxon>Bacillota</taxon>
        <taxon>Clostridia</taxon>
        <taxon>Peptostreptococcales</taxon>
        <taxon>Filifactoraceae</taxon>
        <taxon>Acetoanaerobium</taxon>
    </lineage>
</organism>
<accession>E3PUV8</accession>
<keyword evidence="2 5" id="KW-0808">Transferase</keyword>
<dbReference type="Gene3D" id="3.90.120.10">
    <property type="entry name" value="DNA Methylase, subunit A, domain 2"/>
    <property type="match status" value="1"/>
</dbReference>
<dbReference type="REBASE" id="28779">
    <property type="entry name" value="M1.CstSORF308P"/>
</dbReference>
<dbReference type="PROSITE" id="PS00095">
    <property type="entry name" value="C5_MTASE_2"/>
    <property type="match status" value="1"/>
</dbReference>
<dbReference type="GO" id="GO:0009307">
    <property type="term" value="P:DNA restriction-modification system"/>
    <property type="evidence" value="ECO:0007669"/>
    <property type="project" value="UniProtKB-KW"/>
</dbReference>
<evidence type="ECO:0000313" key="9">
    <source>
        <dbReference type="Proteomes" id="UP000007041"/>
    </source>
</evidence>
<comment type="similarity">
    <text evidence="5 6">Belongs to the class I-like SAM-binding methyltransferase superfamily. C5-methyltransferase family.</text>
</comment>
<dbReference type="InterPro" id="IPR029063">
    <property type="entry name" value="SAM-dependent_MTases_sf"/>
</dbReference>
<dbReference type="PRINTS" id="PR00105">
    <property type="entry name" value="C5METTRFRASE"/>
</dbReference>
<evidence type="ECO:0000256" key="2">
    <source>
        <dbReference type="ARBA" id="ARBA00022679"/>
    </source>
</evidence>
<dbReference type="EC" id="2.1.1.37" evidence="7"/>